<evidence type="ECO:0000256" key="3">
    <source>
        <dbReference type="ARBA" id="ARBA00022490"/>
    </source>
</evidence>
<dbReference type="InterPro" id="IPR011990">
    <property type="entry name" value="TPR-like_helical_dom_sf"/>
</dbReference>
<evidence type="ECO:0000256" key="1">
    <source>
        <dbReference type="ARBA" id="ARBA00004496"/>
    </source>
</evidence>
<dbReference type="PANTHER" id="PTHR45984">
    <property type="entry name" value="RNA (RNA) POLYMERASE II ASSOCIATED PROTEIN HOMOLOG"/>
    <property type="match status" value="1"/>
</dbReference>
<keyword evidence="6" id="KW-0677">Repeat</keyword>
<evidence type="ECO:0000256" key="17">
    <source>
        <dbReference type="ARBA" id="ARBA00075963"/>
    </source>
</evidence>
<dbReference type="GO" id="GO:0005829">
    <property type="term" value="C:cytosol"/>
    <property type="evidence" value="ECO:0007669"/>
    <property type="project" value="TreeGrafter"/>
</dbReference>
<dbReference type="KEGG" id="ccan:109681317"/>
<keyword evidence="5" id="KW-0597">Phosphoprotein</keyword>
<evidence type="ECO:0000256" key="8">
    <source>
        <dbReference type="ARBA" id="ARBA00022803"/>
    </source>
</evidence>
<evidence type="ECO:0000256" key="6">
    <source>
        <dbReference type="ARBA" id="ARBA00022737"/>
    </source>
</evidence>
<evidence type="ECO:0000256" key="15">
    <source>
        <dbReference type="ARBA" id="ARBA00064904"/>
    </source>
</evidence>
<evidence type="ECO:0000256" key="16">
    <source>
        <dbReference type="ARBA" id="ARBA00068553"/>
    </source>
</evidence>
<reference evidence="23" key="3">
    <citation type="submission" date="2025-04" db="UniProtKB">
        <authorList>
            <consortium name="RefSeq"/>
        </authorList>
    </citation>
    <scope>IDENTIFICATION</scope>
    <source>
        <tissue evidence="23">Leukocyte</tissue>
    </source>
</reference>
<evidence type="ECO:0000313" key="23">
    <source>
        <dbReference type="RefSeq" id="XP_020011605.1"/>
    </source>
</evidence>
<dbReference type="Proteomes" id="UP001732720">
    <property type="component" value="Chromosome 5"/>
</dbReference>
<dbReference type="Gene3D" id="1.25.40.10">
    <property type="entry name" value="Tetratricopeptide repeat domain"/>
    <property type="match status" value="2"/>
</dbReference>
<dbReference type="GO" id="GO:0005741">
    <property type="term" value="C:mitochondrial outer membrane"/>
    <property type="evidence" value="ECO:0007669"/>
    <property type="project" value="UniProtKB-SubCell"/>
</dbReference>
<comment type="similarity">
    <text evidence="14">Belongs to the Tom34 family.</text>
</comment>
<evidence type="ECO:0000256" key="9">
    <source>
        <dbReference type="ARBA" id="ARBA00022843"/>
    </source>
</evidence>
<comment type="subcellular location">
    <subcellularLocation>
        <location evidence="1">Cytoplasm</location>
    </subcellularLocation>
    <subcellularLocation>
        <location evidence="2">Mitochondrion outer membrane</location>
        <topology evidence="2">Peripheral membrane protein</topology>
        <orientation evidence="2">Cytoplasmic side</orientation>
    </subcellularLocation>
</comment>
<dbReference type="InterPro" id="IPR019734">
    <property type="entry name" value="TPR_rpt"/>
</dbReference>
<keyword evidence="22" id="KW-1185">Reference proteome</keyword>
<proteinExistence type="inferred from homology"/>
<feature type="compositionally biased region" description="Basic and acidic residues" evidence="19">
    <location>
        <begin position="165"/>
        <end position="178"/>
    </location>
</feature>
<dbReference type="Pfam" id="PF13181">
    <property type="entry name" value="TPR_8"/>
    <property type="match status" value="1"/>
</dbReference>
<dbReference type="GeneID" id="109681317"/>
<dbReference type="SUPFAM" id="SSF48452">
    <property type="entry name" value="TPR-like"/>
    <property type="match status" value="2"/>
</dbReference>
<evidence type="ECO:0000256" key="19">
    <source>
        <dbReference type="SAM" id="MobiDB-lite"/>
    </source>
</evidence>
<evidence type="ECO:0000256" key="2">
    <source>
        <dbReference type="ARBA" id="ARBA00004570"/>
    </source>
</evidence>
<comment type="subunit">
    <text evidence="15">Interacts with HSP90A, VCP, ATP6V1D, KIAA0665, AMPK, and DMAP1 through its TPR repeat.</text>
</comment>
<dbReference type="CTD" id="10953"/>
<feature type="region of interest" description="Disordered" evidence="19">
    <location>
        <begin position="163"/>
        <end position="189"/>
    </location>
</feature>
<reference evidence="21" key="2">
    <citation type="submission" date="2023-09" db="UniProtKB">
        <authorList>
            <consortium name="Ensembl"/>
        </authorList>
    </citation>
    <scope>IDENTIFICATION</scope>
</reference>
<dbReference type="OrthoDB" id="245563at2759"/>
<reference evidence="20" key="1">
    <citation type="journal article" date="2017" name="G3 (Bethesda)">
        <title>De Novo Genome and Transcriptome Assembly of the Canadian Beaver (Castor canadensis).</title>
        <authorList>
            <person name="Lok S."/>
            <person name="Paton T.A."/>
            <person name="Wang Z."/>
            <person name="Kaur G."/>
            <person name="Walker S."/>
            <person name="Yuen R.K."/>
            <person name="Sung W.W."/>
            <person name="Whitney J."/>
            <person name="Buchanan J.A."/>
            <person name="Trost B."/>
            <person name="Singh N."/>
            <person name="Apresto B."/>
            <person name="Chen N."/>
            <person name="Coole M."/>
            <person name="Dawson T.J."/>
            <person name="Ho K.Y."/>
            <person name="Hu Z."/>
            <person name="Pullenayegum S."/>
            <person name="Samler K."/>
            <person name="Shipstone A."/>
            <person name="Tsoi F."/>
            <person name="Wang T."/>
            <person name="Pereira S.L."/>
            <person name="Rostami P."/>
            <person name="Ryan C.A."/>
            <person name="Tong A.H."/>
            <person name="Ng K."/>
            <person name="Sundaravadanam Y."/>
            <person name="Simpson J.T."/>
            <person name="Lim B.K."/>
            <person name="Engstrom M.D."/>
            <person name="Dutton C.J."/>
            <person name="Kerr K.C."/>
            <person name="Franke M."/>
            <person name="Rapley W."/>
            <person name="Wintle R.F."/>
            <person name="Scherer S.W."/>
        </authorList>
    </citation>
    <scope>NUCLEOTIDE SEQUENCE</scope>
    <source>
        <strain evidence="20">Ward</strain>
        <tissue evidence="20">Leukocyte</tissue>
    </source>
</reference>
<evidence type="ECO:0000313" key="20">
    <source>
        <dbReference type="EMBL" id="JAV42248.1"/>
    </source>
</evidence>
<keyword evidence="4" id="KW-1017">Isopeptide bond</keyword>
<evidence type="ECO:0000313" key="22">
    <source>
        <dbReference type="Proteomes" id="UP001732720"/>
    </source>
</evidence>
<dbReference type="EMBL" id="GFFW01002540">
    <property type="protein sequence ID" value="JAV42248.1"/>
    <property type="molecule type" value="Transcribed_RNA"/>
</dbReference>
<comment type="function">
    <text evidence="13">Plays a role in the import of cytosolically synthesized preproteins into mitochondria. Binds the mature portion of precursor proteins. Interacts with cellular components, and possesses weak ATPase activity. May be a chaperone-like protein that helps to keep newly synthesized precursors in an unfolded import compatible state.</text>
</comment>
<dbReference type="SMART" id="SM00028">
    <property type="entry name" value="TPR"/>
    <property type="match status" value="6"/>
</dbReference>
<sequence length="309" mass="34321">MAPKLPDSVEGLRAAGNQSFRNGQYAEASMLYGRALRLLQARGSANPEEESVLYSNRAACHLKDGNCTDCIKDCTSALALIPFSIKPLLRRASAYEALEKYPLAYVDYKTVLQIDSSVTSALEGINRITRALMDSLGPEWRLKLPSIPVVPVSAQKRWNSLPSENYKETAKSKSKETTTTKSRVPSAGDVERAKVLKEEGNELVKKGNHKKAIEKYSESLLFSNLESATYSNRALCHLVLKQYKEAVKDCTEALKLDGKNVKAFYRRAQAYKALKDYKSSLADISSLLQIEPKNGPAQKLQQEVNQNLN</sequence>
<keyword evidence="7" id="KW-1000">Mitochondrion outer membrane</keyword>
<evidence type="ECO:0000256" key="10">
    <source>
        <dbReference type="ARBA" id="ARBA00023128"/>
    </source>
</evidence>
<keyword evidence="11" id="KW-0472">Membrane</keyword>
<organism evidence="20">
    <name type="scientific">Castor canadensis</name>
    <name type="common">American beaver</name>
    <dbReference type="NCBI Taxonomy" id="51338"/>
    <lineage>
        <taxon>Eukaryota</taxon>
        <taxon>Metazoa</taxon>
        <taxon>Chordata</taxon>
        <taxon>Craniata</taxon>
        <taxon>Vertebrata</taxon>
        <taxon>Euteleostomi</taxon>
        <taxon>Mammalia</taxon>
        <taxon>Eutheria</taxon>
        <taxon>Euarchontoglires</taxon>
        <taxon>Glires</taxon>
        <taxon>Rodentia</taxon>
        <taxon>Castorimorpha</taxon>
        <taxon>Castoridae</taxon>
        <taxon>Castor</taxon>
    </lineage>
</organism>
<dbReference type="PROSITE" id="PS50005">
    <property type="entry name" value="TPR"/>
    <property type="match status" value="2"/>
</dbReference>
<keyword evidence="9" id="KW-0832">Ubl conjugation</keyword>
<keyword evidence="12" id="KW-0143">Chaperone</keyword>
<dbReference type="Ensembl" id="ENSCCNT00000029678.1">
    <property type="protein sequence ID" value="ENSCCNP00000023213.1"/>
    <property type="gene ID" value="ENSCCNG00000022823.1"/>
</dbReference>
<keyword evidence="10" id="KW-0496">Mitochondrion</keyword>
<keyword evidence="3" id="KW-0963">Cytoplasm</keyword>
<dbReference type="RefSeq" id="XP_020011605.1">
    <property type="nucleotide sequence ID" value="XM_020156016.1"/>
</dbReference>
<dbReference type="InterPro" id="IPR051982">
    <property type="entry name" value="CiliaryAsmbly_MitoImport"/>
</dbReference>
<keyword evidence="8 18" id="KW-0802">TPR repeat</keyword>
<dbReference type="Pfam" id="PF00515">
    <property type="entry name" value="TPR_1"/>
    <property type="match status" value="1"/>
</dbReference>
<evidence type="ECO:0000256" key="5">
    <source>
        <dbReference type="ARBA" id="ARBA00022553"/>
    </source>
</evidence>
<evidence type="ECO:0000256" key="14">
    <source>
        <dbReference type="ARBA" id="ARBA00061501"/>
    </source>
</evidence>
<dbReference type="PANTHER" id="PTHR45984:SF2">
    <property type="entry name" value="MITOCHONDRIAL IMPORT RECEPTOR SUBUNIT TOM34"/>
    <property type="match status" value="1"/>
</dbReference>
<name>A0A250YF60_CASCN</name>
<feature type="repeat" description="TPR" evidence="18">
    <location>
        <begin position="261"/>
        <end position="294"/>
    </location>
</feature>
<evidence type="ECO:0000256" key="12">
    <source>
        <dbReference type="ARBA" id="ARBA00023186"/>
    </source>
</evidence>
<protein>
    <recommendedName>
        <fullName evidence="16">Mitochondrial import receptor subunit TOM34</fullName>
    </recommendedName>
    <alternativeName>
        <fullName evidence="17">Translocase of outer membrane 34 kDa subunit</fullName>
    </alternativeName>
</protein>
<accession>A0A250YF60</accession>
<evidence type="ECO:0000256" key="13">
    <source>
        <dbReference type="ARBA" id="ARBA00056353"/>
    </source>
</evidence>
<dbReference type="GO" id="GO:0031072">
    <property type="term" value="F:heat shock protein binding"/>
    <property type="evidence" value="ECO:0007669"/>
    <property type="project" value="TreeGrafter"/>
</dbReference>
<feature type="repeat" description="TPR" evidence="18">
    <location>
        <begin position="227"/>
        <end position="260"/>
    </location>
</feature>
<evidence type="ECO:0000256" key="18">
    <source>
        <dbReference type="PROSITE-ProRule" id="PRU00339"/>
    </source>
</evidence>
<dbReference type="GO" id="GO:0006626">
    <property type="term" value="P:protein targeting to mitochondrion"/>
    <property type="evidence" value="ECO:0007669"/>
    <property type="project" value="TreeGrafter"/>
</dbReference>
<dbReference type="FunFam" id="1.25.40.10:FF:000312">
    <property type="entry name" value="Mitochondrial import receptor subunit TOM34"/>
    <property type="match status" value="1"/>
</dbReference>
<evidence type="ECO:0000256" key="7">
    <source>
        <dbReference type="ARBA" id="ARBA00022787"/>
    </source>
</evidence>
<dbReference type="FunFam" id="1.25.40.10:FF:000221">
    <property type="entry name" value="Mitochondrial import receptor subunit TOM34"/>
    <property type="match status" value="1"/>
</dbReference>
<evidence type="ECO:0000256" key="4">
    <source>
        <dbReference type="ARBA" id="ARBA00022499"/>
    </source>
</evidence>
<dbReference type="AlphaFoldDB" id="A0A250YF60"/>
<evidence type="ECO:0000256" key="11">
    <source>
        <dbReference type="ARBA" id="ARBA00023136"/>
    </source>
</evidence>
<keyword evidence="20 23" id="KW-0675">Receptor</keyword>
<gene>
    <name evidence="20" type="primary">TOMM34</name>
    <name evidence="21 23" type="synonym">Tomm34</name>
</gene>
<evidence type="ECO:0000313" key="21">
    <source>
        <dbReference type="Ensembl" id="ENSCCNP00000023213.1"/>
    </source>
</evidence>